<sequence length="247" mass="26863">MGRCPPRLTPPGMFGGIDSAVEALLGLQLSQRLLAEKEETVVAAAARSASVPETTKLCPPGRMLLLLGTGFLLSAAFAPAAAMAHNTFVCLPKPVKFDTCTSIRLLSPCQTDQDCDTRVCCKDWCGNYCAFKQRSFAVAKPPPVEPGPAAIDEDEAEETPAQQPPPPPPQPARGNRGRNADEDEEPPRRNNMRRRYKNRAGRRRRRMDAAGSDGAIMHGPGRDDDDREPSGNGLGGQLEHEYFDVRK</sequence>
<comment type="caution">
    <text evidence="1">The sequence shown here is derived from an EMBL/GenBank/DDBJ whole genome shotgun (WGS) entry which is preliminary data.</text>
</comment>
<proteinExistence type="predicted"/>
<name>A0ACB8DN55_DERSI</name>
<dbReference type="Proteomes" id="UP000821865">
    <property type="component" value="Chromosome 10"/>
</dbReference>
<evidence type="ECO:0000313" key="1">
    <source>
        <dbReference type="EMBL" id="KAH7973796.1"/>
    </source>
</evidence>
<dbReference type="EMBL" id="CM023479">
    <property type="protein sequence ID" value="KAH7973796.1"/>
    <property type="molecule type" value="Genomic_DNA"/>
</dbReference>
<keyword evidence="2" id="KW-1185">Reference proteome</keyword>
<gene>
    <name evidence="1" type="ORF">HPB49_005307</name>
</gene>
<accession>A0ACB8DN55</accession>
<reference evidence="1" key="1">
    <citation type="submission" date="2020-05" db="EMBL/GenBank/DDBJ databases">
        <title>Large-scale comparative analyses of tick genomes elucidate their genetic diversity and vector capacities.</title>
        <authorList>
            <person name="Jia N."/>
            <person name="Wang J."/>
            <person name="Shi W."/>
            <person name="Du L."/>
            <person name="Sun Y."/>
            <person name="Zhan W."/>
            <person name="Jiang J."/>
            <person name="Wang Q."/>
            <person name="Zhang B."/>
            <person name="Ji P."/>
            <person name="Sakyi L.B."/>
            <person name="Cui X."/>
            <person name="Yuan T."/>
            <person name="Jiang B."/>
            <person name="Yang W."/>
            <person name="Lam T.T.-Y."/>
            <person name="Chang Q."/>
            <person name="Ding S."/>
            <person name="Wang X."/>
            <person name="Zhu J."/>
            <person name="Ruan X."/>
            <person name="Zhao L."/>
            <person name="Wei J."/>
            <person name="Que T."/>
            <person name="Du C."/>
            <person name="Cheng J."/>
            <person name="Dai P."/>
            <person name="Han X."/>
            <person name="Huang E."/>
            <person name="Gao Y."/>
            <person name="Liu J."/>
            <person name="Shao H."/>
            <person name="Ye R."/>
            <person name="Li L."/>
            <person name="Wei W."/>
            <person name="Wang X."/>
            <person name="Wang C."/>
            <person name="Yang T."/>
            <person name="Huo Q."/>
            <person name="Li W."/>
            <person name="Guo W."/>
            <person name="Chen H."/>
            <person name="Zhou L."/>
            <person name="Ni X."/>
            <person name="Tian J."/>
            <person name="Zhou Y."/>
            <person name="Sheng Y."/>
            <person name="Liu T."/>
            <person name="Pan Y."/>
            <person name="Xia L."/>
            <person name="Li J."/>
            <person name="Zhao F."/>
            <person name="Cao W."/>
        </authorList>
    </citation>
    <scope>NUCLEOTIDE SEQUENCE</scope>
    <source>
        <strain evidence="1">Dsil-2018</strain>
    </source>
</reference>
<protein>
    <submittedName>
        <fullName evidence="1">Uncharacterized protein</fullName>
    </submittedName>
</protein>
<evidence type="ECO:0000313" key="2">
    <source>
        <dbReference type="Proteomes" id="UP000821865"/>
    </source>
</evidence>
<organism evidence="1 2">
    <name type="scientific">Dermacentor silvarum</name>
    <name type="common">Tick</name>
    <dbReference type="NCBI Taxonomy" id="543639"/>
    <lineage>
        <taxon>Eukaryota</taxon>
        <taxon>Metazoa</taxon>
        <taxon>Ecdysozoa</taxon>
        <taxon>Arthropoda</taxon>
        <taxon>Chelicerata</taxon>
        <taxon>Arachnida</taxon>
        <taxon>Acari</taxon>
        <taxon>Parasitiformes</taxon>
        <taxon>Ixodida</taxon>
        <taxon>Ixodoidea</taxon>
        <taxon>Ixodidae</taxon>
        <taxon>Rhipicephalinae</taxon>
        <taxon>Dermacentor</taxon>
    </lineage>
</organism>